<evidence type="ECO:0000256" key="7">
    <source>
        <dbReference type="PIRNR" id="PIRNR000077"/>
    </source>
</evidence>
<dbReference type="InterPro" id="IPR013766">
    <property type="entry name" value="Thioredoxin_domain"/>
</dbReference>
<dbReference type="InterPro" id="IPR036249">
    <property type="entry name" value="Thioredoxin-like_sf"/>
</dbReference>
<dbReference type="STRING" id="1921764.BSR28_05095"/>
<keyword evidence="5 9" id="KW-0676">Redox-active center</keyword>
<keyword evidence="4 9" id="KW-1015">Disulfide bond</keyword>
<dbReference type="Pfam" id="PF00085">
    <property type="entry name" value="Thioredoxin"/>
    <property type="match status" value="1"/>
</dbReference>
<evidence type="ECO:0000259" key="10">
    <source>
        <dbReference type="PROSITE" id="PS51352"/>
    </source>
</evidence>
<dbReference type="NCBIfam" id="TIGR01068">
    <property type="entry name" value="thioredoxin"/>
    <property type="match status" value="1"/>
</dbReference>
<dbReference type="EMBL" id="MQSV01000005">
    <property type="protein sequence ID" value="OKL46599.1"/>
    <property type="molecule type" value="Genomic_DNA"/>
</dbReference>
<evidence type="ECO:0000256" key="3">
    <source>
        <dbReference type="ARBA" id="ARBA00022982"/>
    </source>
</evidence>
<evidence type="ECO:0000256" key="9">
    <source>
        <dbReference type="PIRSR" id="PIRSR000077-4"/>
    </source>
</evidence>
<comment type="similarity">
    <text evidence="1 7">Belongs to the thioredoxin family.</text>
</comment>
<feature type="disulfide bond" description="Redox-active" evidence="9">
    <location>
        <begin position="30"/>
        <end position="33"/>
    </location>
</feature>
<evidence type="ECO:0000256" key="6">
    <source>
        <dbReference type="NCBIfam" id="TIGR01068"/>
    </source>
</evidence>
<dbReference type="PROSITE" id="PS00194">
    <property type="entry name" value="THIOREDOXIN_1"/>
    <property type="match status" value="1"/>
</dbReference>
<evidence type="ECO:0000313" key="12">
    <source>
        <dbReference type="Proteomes" id="UP000186785"/>
    </source>
</evidence>
<dbReference type="InterPro" id="IPR017937">
    <property type="entry name" value="Thioredoxin_CS"/>
</dbReference>
<feature type="site" description="Contributes to redox potential value" evidence="8">
    <location>
        <position position="32"/>
    </location>
</feature>
<reference evidence="11 12" key="1">
    <citation type="submission" date="2016-11" db="EMBL/GenBank/DDBJ databases">
        <title>Actinomyces gypaetusis sp. nov. isolated from the vulture Gypaetus barbatus in Qinghai Tibet Plateau China.</title>
        <authorList>
            <person name="Meng X."/>
        </authorList>
    </citation>
    <scope>NUCLEOTIDE SEQUENCE [LARGE SCALE GENOMIC DNA]</scope>
    <source>
        <strain evidence="11 12">VUL4_2</strain>
    </source>
</reference>
<dbReference type="CDD" id="cd02947">
    <property type="entry name" value="TRX_family"/>
    <property type="match status" value="1"/>
</dbReference>
<dbReference type="OrthoDB" id="9790390at2"/>
<proteinExistence type="inferred from homology"/>
<organism evidence="11 12">
    <name type="scientific">Boudabousia liubingyangii</name>
    <dbReference type="NCBI Taxonomy" id="1921764"/>
    <lineage>
        <taxon>Bacteria</taxon>
        <taxon>Bacillati</taxon>
        <taxon>Actinomycetota</taxon>
        <taxon>Actinomycetes</taxon>
        <taxon>Actinomycetales</taxon>
        <taxon>Actinomycetaceae</taxon>
        <taxon>Boudabousia</taxon>
    </lineage>
</organism>
<evidence type="ECO:0000256" key="2">
    <source>
        <dbReference type="ARBA" id="ARBA00022448"/>
    </source>
</evidence>
<feature type="site" description="Deprotonates C-terminal active site Cys" evidence="8">
    <location>
        <position position="24"/>
    </location>
</feature>
<dbReference type="PIRSF" id="PIRSF000077">
    <property type="entry name" value="Thioredoxin"/>
    <property type="match status" value="1"/>
</dbReference>
<feature type="domain" description="Thioredoxin" evidence="10">
    <location>
        <begin position="1"/>
        <end position="105"/>
    </location>
</feature>
<accession>A0A1Q5PK50</accession>
<evidence type="ECO:0000313" key="11">
    <source>
        <dbReference type="EMBL" id="OKL46599.1"/>
    </source>
</evidence>
<dbReference type="InterPro" id="IPR005746">
    <property type="entry name" value="Thioredoxin"/>
</dbReference>
<dbReference type="GO" id="GO:0005829">
    <property type="term" value="C:cytosol"/>
    <property type="evidence" value="ECO:0007669"/>
    <property type="project" value="TreeGrafter"/>
</dbReference>
<evidence type="ECO:0000256" key="4">
    <source>
        <dbReference type="ARBA" id="ARBA00023157"/>
    </source>
</evidence>
<dbReference type="Gene3D" id="3.40.30.10">
    <property type="entry name" value="Glutaredoxin"/>
    <property type="match status" value="1"/>
</dbReference>
<dbReference type="GO" id="GO:0015035">
    <property type="term" value="F:protein-disulfide reductase activity"/>
    <property type="evidence" value="ECO:0007669"/>
    <property type="project" value="UniProtKB-UniRule"/>
</dbReference>
<comment type="caution">
    <text evidence="11">The sequence shown here is derived from an EMBL/GenBank/DDBJ whole genome shotgun (WGS) entry which is preliminary data.</text>
</comment>
<feature type="active site" description="Nucleophile" evidence="8">
    <location>
        <position position="30"/>
    </location>
</feature>
<evidence type="ECO:0000256" key="1">
    <source>
        <dbReference type="ARBA" id="ARBA00008987"/>
    </source>
</evidence>
<keyword evidence="2" id="KW-0813">Transport</keyword>
<name>A0A1Q5PK50_9ACTO</name>
<evidence type="ECO:0000256" key="5">
    <source>
        <dbReference type="ARBA" id="ARBA00023284"/>
    </source>
</evidence>
<evidence type="ECO:0000256" key="8">
    <source>
        <dbReference type="PIRSR" id="PIRSR000077-1"/>
    </source>
</evidence>
<feature type="active site" description="Nucleophile" evidence="8">
    <location>
        <position position="33"/>
    </location>
</feature>
<dbReference type="PROSITE" id="PS51352">
    <property type="entry name" value="THIOREDOXIN_2"/>
    <property type="match status" value="1"/>
</dbReference>
<protein>
    <recommendedName>
        <fullName evidence="6 7">Thioredoxin</fullName>
    </recommendedName>
</protein>
<dbReference type="Proteomes" id="UP000186785">
    <property type="component" value="Unassembled WGS sequence"/>
</dbReference>
<keyword evidence="12" id="KW-1185">Reference proteome</keyword>
<gene>
    <name evidence="11" type="ORF">BSR29_07185</name>
</gene>
<feature type="site" description="Contributes to redox potential value" evidence="8">
    <location>
        <position position="31"/>
    </location>
</feature>
<dbReference type="PRINTS" id="PR00421">
    <property type="entry name" value="THIOREDOXIN"/>
</dbReference>
<sequence>MAIVELNEQNLDQTLSENDIVILDFWAPWCGPCRQFGPIFEATSNEVEGVVFGKINTDEEQQIAAAAGISSIPTVMVFREQIPVFRQSGALPAAALKDVLEQVKNLNMDEVRAQIEAQDN</sequence>
<keyword evidence="3" id="KW-0249">Electron transport</keyword>
<dbReference type="AlphaFoldDB" id="A0A1Q5PK50"/>
<dbReference type="PANTHER" id="PTHR45663">
    <property type="entry name" value="GEO12009P1"/>
    <property type="match status" value="1"/>
</dbReference>
<dbReference type="PANTHER" id="PTHR45663:SF40">
    <property type="entry name" value="THIOREDOXIN 2"/>
    <property type="match status" value="1"/>
</dbReference>
<dbReference type="SUPFAM" id="SSF52833">
    <property type="entry name" value="Thioredoxin-like"/>
    <property type="match status" value="1"/>
</dbReference>